<dbReference type="eggNOG" id="COG4477">
    <property type="taxonomic scope" value="Bacteria"/>
</dbReference>
<reference evidence="8 9" key="1">
    <citation type="journal article" date="2012" name="J. Bacteriol.">
        <title>Complete Genome Sequence of the Beer Spoilage Organism Pediococcus claussenii ATCC BAA-344T.</title>
        <authorList>
            <person name="Pittet V."/>
            <person name="Abegunde T."/>
            <person name="Marfleet T."/>
            <person name="Haakensen M."/>
            <person name="Morrow K."/>
            <person name="Jayaprakash T."/>
            <person name="Schroeder K."/>
            <person name="Trost B."/>
            <person name="Byrns S."/>
            <person name="Bergsveinson J."/>
            <person name="Kusalik A."/>
            <person name="Ziola B."/>
        </authorList>
    </citation>
    <scope>NUCLEOTIDE SEQUENCE [LARGE SCALE GENOMIC DNA]</scope>
    <source>
        <strain evidence="8 9">ATCC BAA-344</strain>
    </source>
</reference>
<evidence type="ECO:0000256" key="6">
    <source>
        <dbReference type="HAMAP-Rule" id="MF_00728"/>
    </source>
</evidence>
<comment type="similarity">
    <text evidence="6">Belongs to the EzrA family.</text>
</comment>
<evidence type="ECO:0000313" key="9">
    <source>
        <dbReference type="Proteomes" id="UP000005444"/>
    </source>
</evidence>
<evidence type="ECO:0000256" key="3">
    <source>
        <dbReference type="ARBA" id="ARBA00023054"/>
    </source>
</evidence>
<dbReference type="EMBL" id="CP003137">
    <property type="protein sequence ID" value="AEV94982.1"/>
    <property type="molecule type" value="Genomic_DNA"/>
</dbReference>
<keyword evidence="6" id="KW-0132">Cell division</keyword>
<comment type="function">
    <text evidence="6">Negative regulator of FtsZ ring formation; modulates the frequency and position of FtsZ ring formation. Inhibits FtsZ ring formation at polar sites. Interacts either with FtsZ or with one of its binding partners to promote depolymerization.</text>
</comment>
<dbReference type="GO" id="GO:0005886">
    <property type="term" value="C:plasma membrane"/>
    <property type="evidence" value="ECO:0007669"/>
    <property type="project" value="UniProtKB-SubCell"/>
</dbReference>
<feature type="coiled-coil region" evidence="6">
    <location>
        <begin position="377"/>
        <end position="404"/>
    </location>
</feature>
<dbReference type="GO" id="GO:0000917">
    <property type="term" value="P:division septum assembly"/>
    <property type="evidence" value="ECO:0007669"/>
    <property type="project" value="UniProtKB-KW"/>
</dbReference>
<proteinExistence type="inferred from homology"/>
<dbReference type="InterPro" id="IPR010379">
    <property type="entry name" value="EzrA"/>
</dbReference>
<dbReference type="AlphaFoldDB" id="G8PCJ7"/>
<dbReference type="GO" id="GO:0000921">
    <property type="term" value="P:septin ring assembly"/>
    <property type="evidence" value="ECO:0007669"/>
    <property type="project" value="InterPro"/>
</dbReference>
<gene>
    <name evidence="6 8" type="primary">ezrA</name>
    <name evidence="8" type="ordered locus">PECL_690</name>
</gene>
<keyword evidence="2 6" id="KW-1133">Transmembrane helix</keyword>
<name>G8PCJ7_PEDCP</name>
<feature type="topological domain" description="Extracellular" evidence="6">
    <location>
        <begin position="1"/>
        <end position="3"/>
    </location>
</feature>
<dbReference type="HAMAP" id="MF_00728">
    <property type="entry name" value="EzrA"/>
    <property type="match status" value="1"/>
</dbReference>
<evidence type="ECO:0000256" key="4">
    <source>
        <dbReference type="ARBA" id="ARBA00023136"/>
    </source>
</evidence>
<dbReference type="NCBIfam" id="NF003409">
    <property type="entry name" value="PRK04778.1-3"/>
    <property type="match status" value="1"/>
</dbReference>
<dbReference type="Proteomes" id="UP000005444">
    <property type="component" value="Chromosome"/>
</dbReference>
<keyword evidence="4 6" id="KW-0472">Membrane</keyword>
<dbReference type="STRING" id="701521.PECL_690"/>
<dbReference type="Pfam" id="PF06160">
    <property type="entry name" value="EzrA"/>
    <property type="match status" value="1"/>
</dbReference>
<feature type="transmembrane region" description="Helical" evidence="7">
    <location>
        <begin position="6"/>
        <end position="27"/>
    </location>
</feature>
<evidence type="ECO:0000256" key="5">
    <source>
        <dbReference type="ARBA" id="ARBA00023210"/>
    </source>
</evidence>
<keyword evidence="1 6" id="KW-0812">Transmembrane</keyword>
<accession>G8PCJ7</accession>
<keyword evidence="3 6" id="KW-0175">Coiled coil</keyword>
<keyword evidence="6" id="KW-1003">Cell membrane</keyword>
<comment type="subcellular location">
    <subcellularLocation>
        <location evidence="6">Cell membrane</location>
        <topology evidence="6">Single-pass membrane protein</topology>
    </subcellularLocation>
    <text evidence="6">Colocalized with FtsZ to the nascent septal site.</text>
</comment>
<evidence type="ECO:0000256" key="2">
    <source>
        <dbReference type="ARBA" id="ARBA00022989"/>
    </source>
</evidence>
<dbReference type="HOGENOM" id="CLU_034079_2_0_9"/>
<dbReference type="RefSeq" id="WP_014215179.1">
    <property type="nucleotide sequence ID" value="NC_016605.1"/>
</dbReference>
<dbReference type="GO" id="GO:0005940">
    <property type="term" value="C:septin ring"/>
    <property type="evidence" value="ECO:0007669"/>
    <property type="project" value="InterPro"/>
</dbReference>
<feature type="coiled-coil region" evidence="6">
    <location>
        <begin position="166"/>
        <end position="212"/>
    </location>
</feature>
<sequence>MFKVLIGIIVVAVLIYIGIVAYQRFLLRKITDLQNRRANIGELPVKQKIQEVGDLSLSGSSQVNFNKIESDYSELTDKRLPEIDDIAEHAKQDVNEMKIFEARKDTTAMTDALNAIEADSNRIDDQLENFKKVDQEQHDSVKILRLKYQEFRKSLLAQNLTLGPSIDMLEENLSNLDSDFDNFSQTVDDGDHEKADGQLKILQERTNNLEQQINEIPPLYERLKTTFPEQLEEIQGGYDQLINHNYAFPDDNVRKEIHDLDAKISENTETLANLRLDAVRDNNESISKRIDALYDILQREIDARKDVDNSFPVISEFMTHAEKQNKALLAEIERLDQSYVLDKEDLNESQSLGAQLEALRTEHDRDTEQMTNQPVIYSEILERLRTENEQLKNIEDKQAELDGKFQSIINSEKAARQRLAQYDTEIHNIKRHVENLNLPGVSDEYMDYFFVVSDEIERVGNNMNQVRINIDMILRELDMVNTDLQTLTKKTTDLTDNAALSELAFQYANRYRNNNEDVDLASRRAQKLFDSDYQYEQSFQTISSVLDKVEPGSVENITENYYQQKTTEY</sequence>
<protein>
    <recommendedName>
        <fullName evidence="6">Septation ring formation regulator EzrA</fullName>
    </recommendedName>
</protein>
<keyword evidence="5 6" id="KW-0717">Septation</keyword>
<evidence type="ECO:0000256" key="1">
    <source>
        <dbReference type="ARBA" id="ARBA00022692"/>
    </source>
</evidence>
<keyword evidence="9" id="KW-1185">Reference proteome</keyword>
<evidence type="ECO:0000313" key="8">
    <source>
        <dbReference type="EMBL" id="AEV94982.1"/>
    </source>
</evidence>
<keyword evidence="6" id="KW-0131">Cell cycle</keyword>
<organism evidence="8 9">
    <name type="scientific">Pediococcus claussenii (strain ATCC BAA-344 / DSM 14800 / JCM 18046 / KCTC 3811 / LMG 21948 / P06)</name>
    <dbReference type="NCBI Taxonomy" id="701521"/>
    <lineage>
        <taxon>Bacteria</taxon>
        <taxon>Bacillati</taxon>
        <taxon>Bacillota</taxon>
        <taxon>Bacilli</taxon>
        <taxon>Lactobacillales</taxon>
        <taxon>Lactobacillaceae</taxon>
        <taxon>Pediococcus</taxon>
    </lineage>
</organism>
<evidence type="ECO:0000256" key="7">
    <source>
        <dbReference type="SAM" id="Phobius"/>
    </source>
</evidence>
<dbReference type="PATRIC" id="fig|701521.8.peg.659"/>
<feature type="topological domain" description="Cytoplasmic" evidence="6">
    <location>
        <begin position="23"/>
        <end position="569"/>
    </location>
</feature>
<dbReference type="KEGG" id="pce:PECL_690"/>